<gene>
    <name evidence="1" type="ORF">NYO99_15845</name>
</gene>
<evidence type="ECO:0000313" key="1">
    <source>
        <dbReference type="EMBL" id="MCY4746456.1"/>
    </source>
</evidence>
<sequence length="131" mass="14364">MKRDMELVRTILLTLAAVPEGQHIPNPLVIDGHTEQAVGHHVSLMGQAGLLKIADITTMSDAFSQALPLEITWKGHDFIETMQSQEVWERTKQAMKEAGGGGFSMMMEFGKKVAEGFLKKKLKDATGIDLG</sequence>
<accession>A0ACC6CDI6</accession>
<organism evidence="1 2">
    <name type="scientific">Roseateles hydrophilus</name>
    <dbReference type="NCBI Taxonomy" id="2975054"/>
    <lineage>
        <taxon>Bacteria</taxon>
        <taxon>Pseudomonadati</taxon>
        <taxon>Pseudomonadota</taxon>
        <taxon>Betaproteobacteria</taxon>
        <taxon>Burkholderiales</taxon>
        <taxon>Sphaerotilaceae</taxon>
        <taxon>Roseateles</taxon>
    </lineage>
</organism>
<dbReference type="Proteomes" id="UP001076464">
    <property type="component" value="Unassembled WGS sequence"/>
</dbReference>
<comment type="caution">
    <text evidence="1">The sequence shown here is derived from an EMBL/GenBank/DDBJ whole genome shotgun (WGS) entry which is preliminary data.</text>
</comment>
<keyword evidence="2" id="KW-1185">Reference proteome</keyword>
<name>A0ACC6CDI6_9BURK</name>
<evidence type="ECO:0000313" key="2">
    <source>
        <dbReference type="Proteomes" id="UP001076464"/>
    </source>
</evidence>
<dbReference type="EMBL" id="JAPPUY010000004">
    <property type="protein sequence ID" value="MCY4746456.1"/>
    <property type="molecule type" value="Genomic_DNA"/>
</dbReference>
<reference evidence="1" key="1">
    <citation type="submission" date="2022-08" db="EMBL/GenBank/DDBJ databases">
        <title>Genome sequencing of Pelomonas sp. UHG3.</title>
        <authorList>
            <person name="So Y."/>
        </authorList>
    </citation>
    <scope>NUCLEOTIDE SEQUENCE</scope>
    <source>
        <strain evidence="1">UHG3</strain>
    </source>
</reference>
<protein>
    <submittedName>
        <fullName evidence="1">DUF2513 domain-containing protein</fullName>
    </submittedName>
</protein>
<proteinExistence type="predicted"/>